<reference evidence="1 2" key="1">
    <citation type="journal article" date="2015" name="Nature">
        <title>rRNA introns, odd ribosomes, and small enigmatic genomes across a large radiation of phyla.</title>
        <authorList>
            <person name="Brown C.T."/>
            <person name="Hug L.A."/>
            <person name="Thomas B.C."/>
            <person name="Sharon I."/>
            <person name="Castelle C.J."/>
            <person name="Singh A."/>
            <person name="Wilkins M.J."/>
            <person name="Williams K.H."/>
            <person name="Banfield J.F."/>
        </authorList>
    </citation>
    <scope>NUCLEOTIDE SEQUENCE [LARGE SCALE GENOMIC DNA]</scope>
</reference>
<proteinExistence type="predicted"/>
<evidence type="ECO:0000313" key="1">
    <source>
        <dbReference type="EMBL" id="KKS39597.1"/>
    </source>
</evidence>
<evidence type="ECO:0000313" key="2">
    <source>
        <dbReference type="Proteomes" id="UP000034516"/>
    </source>
</evidence>
<dbReference type="AlphaFoldDB" id="A0A0G0YSJ9"/>
<protein>
    <submittedName>
        <fullName evidence="1">Uncharacterized protein</fullName>
    </submittedName>
</protein>
<name>A0A0G0YSJ9_9BACT</name>
<organism evidence="1 2">
    <name type="scientific">Candidatus Kuenenbacteria bacterium GW2011_GWA2_42_15</name>
    <dbReference type="NCBI Taxonomy" id="1618677"/>
    <lineage>
        <taxon>Bacteria</taxon>
        <taxon>Candidatus Kueneniibacteriota</taxon>
    </lineage>
</organism>
<comment type="caution">
    <text evidence="1">The sequence shown here is derived from an EMBL/GenBank/DDBJ whole genome shotgun (WGS) entry which is preliminary data.</text>
</comment>
<feature type="non-terminal residue" evidence="1">
    <location>
        <position position="180"/>
    </location>
</feature>
<dbReference type="Proteomes" id="UP000034516">
    <property type="component" value="Unassembled WGS sequence"/>
</dbReference>
<gene>
    <name evidence="1" type="ORF">UV02_C0062G0001</name>
</gene>
<accession>A0A0G0YSJ9</accession>
<dbReference type="EMBL" id="LCCW01000062">
    <property type="protein sequence ID" value="KKS39597.1"/>
    <property type="molecule type" value="Genomic_DNA"/>
</dbReference>
<sequence>MVTGENPLGWPLRRTMARSGMVKMESWDWVEGVFSRDKTKSSDSESEAPNWRLTTVWSFSLSVTSVSQEAAPLAGDRTRRCFPGASRSFSRGVVPSCWPSRITVDSGEEVTFKPEFFWDRKGMEQPERKRAKMAGRRMRFMADLVYHWRRVPELNRRIAVLQTAALPLRQRAMHLYFNRG</sequence>